<keyword evidence="10" id="KW-0998">Cell outer membrane</keyword>
<feature type="region of interest" description="Disordered" evidence="11">
    <location>
        <begin position="1"/>
        <end position="23"/>
    </location>
</feature>
<comment type="subunit">
    <text evidence="2">Homotrimer.</text>
</comment>
<evidence type="ECO:0000256" key="4">
    <source>
        <dbReference type="ARBA" id="ARBA00022452"/>
    </source>
</evidence>
<evidence type="ECO:0000256" key="1">
    <source>
        <dbReference type="ARBA" id="ARBA00004571"/>
    </source>
</evidence>
<feature type="domain" description="Porin" evidence="12">
    <location>
        <begin position="40"/>
        <end position="383"/>
    </location>
</feature>
<dbReference type="InterPro" id="IPR050298">
    <property type="entry name" value="Gram-neg_bact_OMP"/>
</dbReference>
<evidence type="ECO:0000313" key="13">
    <source>
        <dbReference type="EMBL" id="WQD77357.1"/>
    </source>
</evidence>
<accession>A0ABZ0WJ64</accession>
<evidence type="ECO:0000259" key="12">
    <source>
        <dbReference type="Pfam" id="PF13609"/>
    </source>
</evidence>
<dbReference type="Proteomes" id="UP001325479">
    <property type="component" value="Chromosome"/>
</dbReference>
<evidence type="ECO:0000256" key="5">
    <source>
        <dbReference type="ARBA" id="ARBA00022692"/>
    </source>
</evidence>
<dbReference type="CDD" id="cd00342">
    <property type="entry name" value="gram_neg_porins"/>
    <property type="match status" value="1"/>
</dbReference>
<evidence type="ECO:0000256" key="8">
    <source>
        <dbReference type="ARBA" id="ARBA00023114"/>
    </source>
</evidence>
<dbReference type="EMBL" id="CP139965">
    <property type="protein sequence ID" value="WQD77357.1"/>
    <property type="molecule type" value="Genomic_DNA"/>
</dbReference>
<evidence type="ECO:0000256" key="10">
    <source>
        <dbReference type="ARBA" id="ARBA00023237"/>
    </source>
</evidence>
<dbReference type="PANTHER" id="PTHR34501:SF9">
    <property type="entry name" value="MAJOR OUTER MEMBRANE PROTEIN P.IA"/>
    <property type="match status" value="1"/>
</dbReference>
<protein>
    <submittedName>
        <fullName evidence="13">Porin</fullName>
    </submittedName>
</protein>
<keyword evidence="14" id="KW-1185">Reference proteome</keyword>
<evidence type="ECO:0000256" key="11">
    <source>
        <dbReference type="SAM" id="MobiDB-lite"/>
    </source>
</evidence>
<dbReference type="Pfam" id="PF13609">
    <property type="entry name" value="Porin_4"/>
    <property type="match status" value="1"/>
</dbReference>
<evidence type="ECO:0000256" key="7">
    <source>
        <dbReference type="ARBA" id="ARBA00023065"/>
    </source>
</evidence>
<proteinExistence type="predicted"/>
<keyword evidence="6" id="KW-0732">Signal</keyword>
<keyword evidence="9" id="KW-0472">Membrane</keyword>
<organism evidence="13 14">
    <name type="scientific">Paraburkholderia kururiensis</name>
    <dbReference type="NCBI Taxonomy" id="984307"/>
    <lineage>
        <taxon>Bacteria</taxon>
        <taxon>Pseudomonadati</taxon>
        <taxon>Pseudomonadota</taxon>
        <taxon>Betaproteobacteria</taxon>
        <taxon>Burkholderiales</taxon>
        <taxon>Burkholderiaceae</taxon>
        <taxon>Paraburkholderia</taxon>
    </lineage>
</organism>
<evidence type="ECO:0000256" key="2">
    <source>
        <dbReference type="ARBA" id="ARBA00011233"/>
    </source>
</evidence>
<dbReference type="SUPFAM" id="SSF56935">
    <property type="entry name" value="Porins"/>
    <property type="match status" value="1"/>
</dbReference>
<keyword evidence="4" id="KW-1134">Transmembrane beta strand</keyword>
<sequence>MPTSNRDNSQAELHTTENKQRTMTQARISRATYTIALAGALMVTTSSATWAQGSVQLSGIIDAGIAYVSDAGNTQGHQSAWQAKSGDINGSRWILSGKEELSGDLSAAFMLANGFSPTTGTASQQSRLFGFQSWLALQSQSLGSLTVGRQFDEVVQFVEPFSLGGTRYGGTAFSHVFDNDNLDNWTRINNSVKYVSPLLGTLKLGALYGFSNQAGAFDNNRAYSLGASYQYGNLDLGAGYLQLNNASNQSTANLNGAVPAGAPFNAARQRTWAAGGLFHFGKGAAGLVLSETRLDHATSINNVVDTAISLPGDDVRFQNIEVNVRYTVLPNWEVSAAYTFTAGRFATPTGVRYPKWHQVGIVNTYFLSRTTDVYAEAVYQRANALAGTGIRGAQIANFSRASGPNQLVAAVGLRRRF</sequence>
<evidence type="ECO:0000256" key="3">
    <source>
        <dbReference type="ARBA" id="ARBA00022448"/>
    </source>
</evidence>
<keyword evidence="7" id="KW-0406">Ion transport</keyword>
<dbReference type="PANTHER" id="PTHR34501">
    <property type="entry name" value="PROTEIN YDDL-RELATED"/>
    <property type="match status" value="1"/>
</dbReference>
<dbReference type="Gene3D" id="2.40.160.10">
    <property type="entry name" value="Porin"/>
    <property type="match status" value="1"/>
</dbReference>
<keyword evidence="3" id="KW-0813">Transport</keyword>
<feature type="compositionally biased region" description="Polar residues" evidence="11">
    <location>
        <begin position="1"/>
        <end position="13"/>
    </location>
</feature>
<dbReference type="InterPro" id="IPR033900">
    <property type="entry name" value="Gram_neg_porin_domain"/>
</dbReference>
<keyword evidence="8" id="KW-0626">Porin</keyword>
<evidence type="ECO:0000313" key="14">
    <source>
        <dbReference type="Proteomes" id="UP001325479"/>
    </source>
</evidence>
<keyword evidence="5" id="KW-0812">Transmembrane</keyword>
<evidence type="ECO:0000256" key="9">
    <source>
        <dbReference type="ARBA" id="ARBA00023136"/>
    </source>
</evidence>
<gene>
    <name evidence="13" type="ORF">U0042_25420</name>
</gene>
<evidence type="ECO:0000256" key="6">
    <source>
        <dbReference type="ARBA" id="ARBA00022729"/>
    </source>
</evidence>
<comment type="subcellular location">
    <subcellularLocation>
        <location evidence="1">Cell outer membrane</location>
        <topology evidence="1">Multi-pass membrane protein</topology>
    </subcellularLocation>
</comment>
<dbReference type="InterPro" id="IPR023614">
    <property type="entry name" value="Porin_dom_sf"/>
</dbReference>
<reference evidence="13 14" key="1">
    <citation type="submission" date="2023-12" db="EMBL/GenBank/DDBJ databases">
        <title>Genome sequencing and assembly of bacterial species from a model synthetic community.</title>
        <authorList>
            <person name="Hogle S.L."/>
        </authorList>
    </citation>
    <scope>NUCLEOTIDE SEQUENCE [LARGE SCALE GENOMIC DNA]</scope>
    <source>
        <strain evidence="13 14">HAMBI 2494</strain>
    </source>
</reference>
<name>A0ABZ0WJ64_9BURK</name>